<evidence type="ECO:0008006" key="3">
    <source>
        <dbReference type="Google" id="ProtNLM"/>
    </source>
</evidence>
<evidence type="ECO:0000313" key="1">
    <source>
        <dbReference type="EMBL" id="QDV83942.1"/>
    </source>
</evidence>
<dbReference type="Gene3D" id="3.40.50.1820">
    <property type="entry name" value="alpha/beta hydrolase"/>
    <property type="match status" value="1"/>
</dbReference>
<gene>
    <name evidence="1" type="ORF">TBK1r_28850</name>
</gene>
<evidence type="ECO:0000313" key="2">
    <source>
        <dbReference type="Proteomes" id="UP000318081"/>
    </source>
</evidence>
<keyword evidence="2" id="KW-1185">Reference proteome</keyword>
<proteinExistence type="predicted"/>
<name>A0ABX5XQL8_9BACT</name>
<dbReference type="Proteomes" id="UP000318081">
    <property type="component" value="Chromosome"/>
</dbReference>
<dbReference type="EMBL" id="CP036432">
    <property type="protein sequence ID" value="QDV83942.1"/>
    <property type="molecule type" value="Genomic_DNA"/>
</dbReference>
<protein>
    <recommendedName>
        <fullName evidence="3">Alpha/beta hydrolase family protein</fullName>
    </recommendedName>
</protein>
<dbReference type="SUPFAM" id="SSF53474">
    <property type="entry name" value="alpha/beta-Hydrolases"/>
    <property type="match status" value="1"/>
</dbReference>
<dbReference type="InterPro" id="IPR029058">
    <property type="entry name" value="AB_hydrolase_fold"/>
</dbReference>
<organism evidence="1 2">
    <name type="scientific">Stieleria magnilauensis</name>
    <dbReference type="NCBI Taxonomy" id="2527963"/>
    <lineage>
        <taxon>Bacteria</taxon>
        <taxon>Pseudomonadati</taxon>
        <taxon>Planctomycetota</taxon>
        <taxon>Planctomycetia</taxon>
        <taxon>Pirellulales</taxon>
        <taxon>Pirellulaceae</taxon>
        <taxon>Stieleria</taxon>
    </lineage>
</organism>
<sequence>MRLPHPRMNTPSDMIRCLVSRPVLLIGVLLGTVMPLTAQSPPYDVFLDVEPPYYRVRYDAAETSDAQKPDDPTSNELIFPVSYTIWIPPGVKTLRGVVVHQHGCGEGSCKSGLTGAFDLHWQALARKHDCALLAPAYEQPQEADCQMWCDPRNGSATTFEQSLVDLGRQSGHPELASAPLALWGHSGGGHWCGGMVMIRPNRIVAAWLRSGVPLLAPNPDRPGIKPHTLPEAALGVPMMCNPGTKEGVTVKDGRFAKVWPANLEFFETVRGRGGLLGIAIDPLTAHECGNQRYLAIPWLDRCLERRLPMEPGGALRPMPTDSAWLAKPTDTTAVAAKDFDGDPLQAGWLPDETIATLWMQYRKDTRVADASPPPPPKSVQLQGNRLRWRAEADLQSGIEKFIILRNGKPLAEVPIEVTNRFGRPIFQGLQYSDTPMQTLVQMEFVDQTAERGVDHGYSIVTVNTVGLKSKPTPAGPTLGGD</sequence>
<accession>A0ABX5XQL8</accession>
<reference evidence="1 2" key="1">
    <citation type="submission" date="2019-02" db="EMBL/GenBank/DDBJ databases">
        <title>Deep-cultivation of Planctomycetes and their phenomic and genomic characterization uncovers novel biology.</title>
        <authorList>
            <person name="Wiegand S."/>
            <person name="Jogler M."/>
            <person name="Boedeker C."/>
            <person name="Pinto D."/>
            <person name="Vollmers J."/>
            <person name="Rivas-Marin E."/>
            <person name="Kohn T."/>
            <person name="Peeters S.H."/>
            <person name="Heuer A."/>
            <person name="Rast P."/>
            <person name="Oberbeckmann S."/>
            <person name="Bunk B."/>
            <person name="Jeske O."/>
            <person name="Meyerdierks A."/>
            <person name="Storesund J.E."/>
            <person name="Kallscheuer N."/>
            <person name="Luecker S."/>
            <person name="Lage O.M."/>
            <person name="Pohl T."/>
            <person name="Merkel B.J."/>
            <person name="Hornburger P."/>
            <person name="Mueller R.-W."/>
            <person name="Bruemmer F."/>
            <person name="Labrenz M."/>
            <person name="Spormann A.M."/>
            <person name="Op den Camp H."/>
            <person name="Overmann J."/>
            <person name="Amann R."/>
            <person name="Jetten M.S.M."/>
            <person name="Mascher T."/>
            <person name="Medema M.H."/>
            <person name="Devos D.P."/>
            <person name="Kaster A.-K."/>
            <person name="Ovreas L."/>
            <person name="Rohde M."/>
            <person name="Galperin M.Y."/>
            <person name="Jogler C."/>
        </authorList>
    </citation>
    <scope>NUCLEOTIDE SEQUENCE [LARGE SCALE GENOMIC DNA]</scope>
    <source>
        <strain evidence="1 2">TBK1r</strain>
    </source>
</reference>